<keyword evidence="2" id="KW-1185">Reference proteome</keyword>
<dbReference type="GO" id="GO:0016192">
    <property type="term" value="P:vesicle-mediated transport"/>
    <property type="evidence" value="ECO:0007669"/>
    <property type="project" value="InterPro"/>
</dbReference>
<dbReference type="AlphaFoldDB" id="A0A835D042"/>
<organism evidence="1 2">
    <name type="scientific">Tetracentron sinense</name>
    <name type="common">Spur-leaf</name>
    <dbReference type="NCBI Taxonomy" id="13715"/>
    <lineage>
        <taxon>Eukaryota</taxon>
        <taxon>Viridiplantae</taxon>
        <taxon>Streptophyta</taxon>
        <taxon>Embryophyta</taxon>
        <taxon>Tracheophyta</taxon>
        <taxon>Spermatophyta</taxon>
        <taxon>Magnoliopsida</taxon>
        <taxon>Trochodendrales</taxon>
        <taxon>Trochodendraceae</taxon>
        <taxon>Tetracentron</taxon>
    </lineage>
</organism>
<dbReference type="EMBL" id="JABCRI010000938">
    <property type="protein sequence ID" value="KAF8365209.1"/>
    <property type="molecule type" value="Genomic_DNA"/>
</dbReference>
<comment type="caution">
    <text evidence="1">The sequence shown here is derived from an EMBL/GenBank/DDBJ whole genome shotgun (WGS) entry which is preliminary data.</text>
</comment>
<dbReference type="InterPro" id="IPR016025">
    <property type="entry name" value="Clathrin_H-chain_N"/>
</dbReference>
<dbReference type="Proteomes" id="UP000655225">
    <property type="component" value="Unassembled WGS sequence"/>
</dbReference>
<name>A0A835D042_TETSI</name>
<protein>
    <submittedName>
        <fullName evidence="1">Uncharacterized protein</fullName>
    </submittedName>
</protein>
<dbReference type="SUPFAM" id="SSF50989">
    <property type="entry name" value="Clathrin heavy-chain terminal domain"/>
    <property type="match status" value="1"/>
</dbReference>
<dbReference type="GO" id="GO:0005198">
    <property type="term" value="F:structural molecule activity"/>
    <property type="evidence" value="ECO:0007669"/>
    <property type="project" value="InterPro"/>
</dbReference>
<dbReference type="GO" id="GO:0030130">
    <property type="term" value="C:clathrin coat of trans-Golgi network vesicle"/>
    <property type="evidence" value="ECO:0007669"/>
    <property type="project" value="InterPro"/>
</dbReference>
<proteinExistence type="predicted"/>
<evidence type="ECO:0000313" key="2">
    <source>
        <dbReference type="Proteomes" id="UP000655225"/>
    </source>
</evidence>
<dbReference type="GO" id="GO:0030132">
    <property type="term" value="C:clathrin coat of coated pit"/>
    <property type="evidence" value="ECO:0007669"/>
    <property type="project" value="InterPro"/>
</dbReference>
<reference evidence="1 2" key="1">
    <citation type="submission" date="2020-04" db="EMBL/GenBank/DDBJ databases">
        <title>Plant Genome Project.</title>
        <authorList>
            <person name="Zhang R.-G."/>
        </authorList>
    </citation>
    <scope>NUCLEOTIDE SEQUENCE [LARGE SCALE GENOMIC DNA]</scope>
    <source>
        <strain evidence="1">YNK0</strain>
        <tissue evidence="1">Leaf</tissue>
    </source>
</reference>
<evidence type="ECO:0000313" key="1">
    <source>
        <dbReference type="EMBL" id="KAF8365209.1"/>
    </source>
</evidence>
<dbReference type="GO" id="GO:0006886">
    <property type="term" value="P:intracellular protein transport"/>
    <property type="evidence" value="ECO:0007669"/>
    <property type="project" value="InterPro"/>
</dbReference>
<dbReference type="Gene3D" id="2.130.10.110">
    <property type="entry name" value="Clathrin heavy-chain terminal domain"/>
    <property type="match status" value="1"/>
</dbReference>
<gene>
    <name evidence="1" type="ORF">HHK36_032781</name>
</gene>
<accession>A0A835D042</accession>
<sequence>MSSSVVSLEAHAASFLPLFKYETIHILRIVLAAKPAFTRKPSRSFFPPDFADDFPVAMQISHKYSLICDHQAWTSVCV</sequence>